<name>A0A7S2H605_9STRA</name>
<keyword evidence="5 8" id="KW-0812">Transmembrane</keyword>
<comment type="similarity">
    <text evidence="2 8">Belongs to the NiCoT transporter (TC 2.A.52) family.</text>
</comment>
<feature type="transmembrane region" description="Helical" evidence="8">
    <location>
        <begin position="40"/>
        <end position="61"/>
    </location>
</feature>
<feature type="transmembrane region" description="Helical" evidence="8">
    <location>
        <begin position="73"/>
        <end position="98"/>
    </location>
</feature>
<dbReference type="PANTHER" id="PTHR31611:SF0">
    <property type="entry name" value="HIGH-AFFINITY NICKEL TRANSPORT PROTEIN NIC1"/>
    <property type="match status" value="1"/>
</dbReference>
<evidence type="ECO:0000256" key="4">
    <source>
        <dbReference type="ARBA" id="ARBA00022596"/>
    </source>
</evidence>
<evidence type="ECO:0000256" key="5">
    <source>
        <dbReference type="ARBA" id="ARBA00022692"/>
    </source>
</evidence>
<feature type="transmembrane region" description="Helical" evidence="8">
    <location>
        <begin position="127"/>
        <end position="147"/>
    </location>
</feature>
<dbReference type="InterPro" id="IPR011541">
    <property type="entry name" value="Ni/Co_transpt_high_affinity"/>
</dbReference>
<dbReference type="PANTHER" id="PTHR31611">
    <property type="entry name" value="HIGH-AFFINITY NICKEL TRANSPORT PROTEIN NIC1"/>
    <property type="match status" value="1"/>
</dbReference>
<evidence type="ECO:0000256" key="2">
    <source>
        <dbReference type="ARBA" id="ARBA00010892"/>
    </source>
</evidence>
<reference evidence="9" key="1">
    <citation type="submission" date="2021-01" db="EMBL/GenBank/DDBJ databases">
        <authorList>
            <person name="Corre E."/>
            <person name="Pelletier E."/>
            <person name="Niang G."/>
            <person name="Scheremetjew M."/>
            <person name="Finn R."/>
            <person name="Kale V."/>
            <person name="Holt S."/>
            <person name="Cochrane G."/>
            <person name="Meng A."/>
            <person name="Brown T."/>
            <person name="Cohen L."/>
        </authorList>
    </citation>
    <scope>NUCLEOTIDE SEQUENCE</scope>
    <source>
        <strain evidence="9">CCMP1381</strain>
    </source>
</reference>
<dbReference type="EMBL" id="HBGS01057433">
    <property type="protein sequence ID" value="CAD9481460.1"/>
    <property type="molecule type" value="Transcribed_RNA"/>
</dbReference>
<evidence type="ECO:0000256" key="1">
    <source>
        <dbReference type="ARBA" id="ARBA00004127"/>
    </source>
</evidence>
<dbReference type="GO" id="GO:0005886">
    <property type="term" value="C:plasma membrane"/>
    <property type="evidence" value="ECO:0007669"/>
    <property type="project" value="UniProtKB-SubCell"/>
</dbReference>
<keyword evidence="7 8" id="KW-0472">Membrane</keyword>
<evidence type="ECO:0000313" key="9">
    <source>
        <dbReference type="EMBL" id="CAD9481460.1"/>
    </source>
</evidence>
<proteinExistence type="inferred from homology"/>
<comment type="subcellular location">
    <subcellularLocation>
        <location evidence="8">Cell membrane</location>
        <topology evidence="8">Multi-pass membrane protein</topology>
    </subcellularLocation>
    <subcellularLocation>
        <location evidence="1">Endomembrane system</location>
        <topology evidence="1">Multi-pass membrane protein</topology>
    </subcellularLocation>
</comment>
<keyword evidence="6 8" id="KW-1133">Transmembrane helix</keyword>
<dbReference type="AlphaFoldDB" id="A0A7S2H605"/>
<evidence type="ECO:0000256" key="8">
    <source>
        <dbReference type="RuleBase" id="RU362101"/>
    </source>
</evidence>
<evidence type="ECO:0000256" key="7">
    <source>
        <dbReference type="ARBA" id="ARBA00023136"/>
    </source>
</evidence>
<comment type="caution">
    <text evidence="8">Lacks conserved residue(s) required for the propagation of feature annotation.</text>
</comment>
<evidence type="ECO:0000256" key="3">
    <source>
        <dbReference type="ARBA" id="ARBA00022448"/>
    </source>
</evidence>
<protein>
    <recommendedName>
        <fullName evidence="8">Nickel/cobalt efflux system</fullName>
    </recommendedName>
</protein>
<keyword evidence="3 8" id="KW-0813">Transport</keyword>
<gene>
    <name evidence="9" type="ORF">DSPE1174_LOCUS29970</name>
</gene>
<sequence length="263" mass="28279">MYPIGFLFGLGFDTATEVGLLVVVAQGSGAPPLLLMLPPLLFSATMSVVDSLDGMLMLWAYGASLDHPRSRQVFSLFLTSASAIIALLIGTMEALGYLQHQFFPVQDSSSGGGFWGCVAFLQNHSEVVGLCIVAFFLITTTVALTFFGRHVARTTQETVMQTQDALRFRDEAIELRDCVVSVARQQRASSSDDGGRKKVTRPGKLVGSAVHLTKLSGALASLNGEPGMVTRYHASTMKYVVELDGSVVSSCRFIKAMESNLLS</sequence>
<dbReference type="GO" id="GO:0015099">
    <property type="term" value="F:nickel cation transmembrane transporter activity"/>
    <property type="evidence" value="ECO:0007669"/>
    <property type="project" value="UniProtKB-UniRule"/>
</dbReference>
<dbReference type="InterPro" id="IPR004688">
    <property type="entry name" value="Ni/Co_transpt"/>
</dbReference>
<evidence type="ECO:0000256" key="6">
    <source>
        <dbReference type="ARBA" id="ARBA00022989"/>
    </source>
</evidence>
<keyword evidence="4" id="KW-0533">Nickel</keyword>
<organism evidence="9">
    <name type="scientific">Octactis speculum</name>
    <dbReference type="NCBI Taxonomy" id="3111310"/>
    <lineage>
        <taxon>Eukaryota</taxon>
        <taxon>Sar</taxon>
        <taxon>Stramenopiles</taxon>
        <taxon>Ochrophyta</taxon>
        <taxon>Dictyochophyceae</taxon>
        <taxon>Dictyochales</taxon>
        <taxon>Dictyochaceae</taxon>
        <taxon>Octactis</taxon>
    </lineage>
</organism>
<dbReference type="GO" id="GO:0012505">
    <property type="term" value="C:endomembrane system"/>
    <property type="evidence" value="ECO:0007669"/>
    <property type="project" value="UniProtKB-SubCell"/>
</dbReference>
<accession>A0A7S2H605</accession>
<dbReference type="Pfam" id="PF03824">
    <property type="entry name" value="NicO"/>
    <property type="match status" value="1"/>
</dbReference>